<organism evidence="3 4">
    <name type="scientific">Lithohypha guttulata</name>
    <dbReference type="NCBI Taxonomy" id="1690604"/>
    <lineage>
        <taxon>Eukaryota</taxon>
        <taxon>Fungi</taxon>
        <taxon>Dikarya</taxon>
        <taxon>Ascomycota</taxon>
        <taxon>Pezizomycotina</taxon>
        <taxon>Eurotiomycetes</taxon>
        <taxon>Chaetothyriomycetidae</taxon>
        <taxon>Chaetothyriales</taxon>
        <taxon>Trichomeriaceae</taxon>
        <taxon>Lithohypha</taxon>
    </lineage>
</organism>
<evidence type="ECO:0000313" key="3">
    <source>
        <dbReference type="EMBL" id="KAK5094320.1"/>
    </source>
</evidence>
<dbReference type="InterPro" id="IPR008928">
    <property type="entry name" value="6-hairpin_glycosidase_sf"/>
</dbReference>
<feature type="region of interest" description="Disordered" evidence="1">
    <location>
        <begin position="795"/>
        <end position="824"/>
    </location>
</feature>
<dbReference type="Pfam" id="PF07944">
    <property type="entry name" value="Beta-AFase-like_GH127_cat"/>
    <property type="match status" value="1"/>
</dbReference>
<name>A0ABR0KEP6_9EURO</name>
<evidence type="ECO:0000313" key="4">
    <source>
        <dbReference type="Proteomes" id="UP001345013"/>
    </source>
</evidence>
<accession>A0ABR0KEP6</accession>
<feature type="domain" description="Non-reducing end beta-L-arabinofuranosidase-like GH127 catalytic" evidence="2">
    <location>
        <begin position="298"/>
        <end position="433"/>
    </location>
</feature>
<evidence type="ECO:0000259" key="2">
    <source>
        <dbReference type="Pfam" id="PF07944"/>
    </source>
</evidence>
<feature type="region of interest" description="Disordered" evidence="1">
    <location>
        <begin position="535"/>
        <end position="557"/>
    </location>
</feature>
<dbReference type="PANTHER" id="PTHR31151:SF0">
    <property type="entry name" value="PROLINE-TRNA LIGASE (DUF1680)"/>
    <property type="match status" value="1"/>
</dbReference>
<keyword evidence="4" id="KW-1185">Reference proteome</keyword>
<comment type="caution">
    <text evidence="3">The sequence shown here is derived from an EMBL/GenBank/DDBJ whole genome shotgun (WGS) entry which is preliminary data.</text>
</comment>
<feature type="region of interest" description="Disordered" evidence="1">
    <location>
        <begin position="623"/>
        <end position="644"/>
    </location>
</feature>
<dbReference type="PANTHER" id="PTHR31151">
    <property type="entry name" value="PROLINE-TRNA LIGASE (DUF1680)"/>
    <property type="match status" value="1"/>
</dbReference>
<dbReference type="EMBL" id="JAVRRG010000035">
    <property type="protein sequence ID" value="KAK5094320.1"/>
    <property type="molecule type" value="Genomic_DNA"/>
</dbReference>
<dbReference type="SUPFAM" id="SSF48208">
    <property type="entry name" value="Six-hairpin glycosidases"/>
    <property type="match status" value="1"/>
</dbReference>
<evidence type="ECO:0000256" key="1">
    <source>
        <dbReference type="SAM" id="MobiDB-lite"/>
    </source>
</evidence>
<protein>
    <recommendedName>
        <fullName evidence="2">Non-reducing end beta-L-arabinofuranosidase-like GH127 catalytic domain-containing protein</fullName>
    </recommendedName>
</protein>
<feature type="compositionally biased region" description="Basic and acidic residues" evidence="1">
    <location>
        <begin position="547"/>
        <end position="557"/>
    </location>
</feature>
<dbReference type="Proteomes" id="UP001345013">
    <property type="component" value="Unassembled WGS sequence"/>
</dbReference>
<reference evidence="3 4" key="1">
    <citation type="submission" date="2023-08" db="EMBL/GenBank/DDBJ databases">
        <title>Black Yeasts Isolated from many extreme environments.</title>
        <authorList>
            <person name="Coleine C."/>
            <person name="Stajich J.E."/>
            <person name="Selbmann L."/>
        </authorList>
    </citation>
    <scope>NUCLEOTIDE SEQUENCE [LARGE SCALE GENOMIC DNA]</scope>
    <source>
        <strain evidence="3 4">CCFEE 5885</strain>
    </source>
</reference>
<gene>
    <name evidence="3" type="ORF">LTR24_003695</name>
</gene>
<proteinExistence type="predicted"/>
<sequence>MPRKTSVPAADLEAFFASPPHWNVKTSEEHRGHVDYSTLDRTLLPLVFEPLPLGTIKPRGWFRQQLELMADGLPGHMHEFYRLVSNATWGGGDQEYSILNEAWPYYINGLVPLAFALDDKRVLNEINQQISYVLLSLYPDGWLGPESELRTRNFWGRYPFFLAAAQYVEAADPYESREMLKAMHRFVNLMHSMLKNDYQGYVWKQGDRFDEQWGRSRASDMVLALQWLYEHHPEDNHAKIHECMFMIYEKAFDWSWWFSDGVFLKGDIETYPPELINPLFPVLHAVNAGQGLKSPAVMGRLLRDQALLNSSRRAVQLTFDYHGTSSGAIVGDERMSGNSPARGTELCSVVETMFSLSTLYQILGDASFADRLENAAFNAMPAMIMPRWWAHQYVAQTNQPYSYEVPDTHFWNVGPWGLTFGTEPNYPCCTVNFPQGYPKLLSNSWVRSPEHNGIAHVVLLPSEIKTTVSNKEGDRTSESYVHIRCETNYPFTQFLTYHVEAQDAFNFSFRVPGWVDLKNPETGIYLEKDDMAVSDHESTAQQPLASAEKDPQRLEPDAHSGLHTVHLPAGSVSFSVYLSPFVDRSDTKPVVHNRPNSAVALTHGPLLFAHTLHGAYRSRRPANYRLPGEAPPEANDWTITPRSQNRMPAGDVSGFGEHEPPTGIPWNIAVDPSTARVHEYGNAYGDPDCTRPHSEDQHATPFPKECFNDWPNPIWSEFKPPVAISIMACEIEWKMTAPAQYEEEDLRIGLSSTSNGTGSFQFVSPDPAYARGGGDRPVPIDDDPVLLPDDADAVFGSDSGRQGKQAVRGGYPLPPPFPDHKTGRHKCIGRAFPVELRPYGSAKIRMAELPVVDLSPGSEDLTSI</sequence>
<dbReference type="InterPro" id="IPR012878">
    <property type="entry name" value="Beta-AFase-like_GH127_cat"/>
</dbReference>